<dbReference type="GO" id="GO:0003924">
    <property type="term" value="F:GTPase activity"/>
    <property type="evidence" value="ECO:0007669"/>
    <property type="project" value="InterPro"/>
</dbReference>
<dbReference type="InterPro" id="IPR001019">
    <property type="entry name" value="Gprotein_alpha_su"/>
</dbReference>
<dbReference type="Gene3D" id="3.40.50.300">
    <property type="entry name" value="P-loop containing nucleotide triphosphate hydrolases"/>
    <property type="match status" value="1"/>
</dbReference>
<feature type="binding site" evidence="6">
    <location>
        <position position="182"/>
    </location>
    <ligand>
        <name>Mg(2+)</name>
        <dbReference type="ChEBI" id="CHEBI:18420"/>
    </ligand>
</feature>
<evidence type="ECO:0000256" key="1">
    <source>
        <dbReference type="ARBA" id="ARBA00022723"/>
    </source>
</evidence>
<dbReference type="InterPro" id="IPR027417">
    <property type="entry name" value="P-loop_NTPase"/>
</dbReference>
<evidence type="ECO:0000256" key="2">
    <source>
        <dbReference type="ARBA" id="ARBA00022741"/>
    </source>
</evidence>
<comment type="caution">
    <text evidence="7">The sequence shown here is derived from an EMBL/GenBank/DDBJ whole genome shotgun (WGS) entry which is preliminary data.</text>
</comment>
<dbReference type="Proteomes" id="UP001146793">
    <property type="component" value="Unassembled WGS sequence"/>
</dbReference>
<feature type="binding site" evidence="5">
    <location>
        <begin position="201"/>
        <end position="205"/>
    </location>
    <ligand>
        <name>GTP</name>
        <dbReference type="ChEBI" id="CHEBI:37565"/>
    </ligand>
</feature>
<dbReference type="GO" id="GO:0001664">
    <property type="term" value="F:G protein-coupled receptor binding"/>
    <property type="evidence" value="ECO:0007669"/>
    <property type="project" value="TreeGrafter"/>
</dbReference>
<keyword evidence="6" id="KW-0460">Magnesium</keyword>
<gene>
    <name evidence="7" type="ORF">M0812_21000</name>
</gene>
<evidence type="ECO:0000313" key="8">
    <source>
        <dbReference type="Proteomes" id="UP001146793"/>
    </source>
</evidence>
<accession>A0AAV7YVX1</accession>
<evidence type="ECO:0000256" key="6">
    <source>
        <dbReference type="PIRSR" id="PIRSR601019-2"/>
    </source>
</evidence>
<dbReference type="SUPFAM" id="SSF52540">
    <property type="entry name" value="P-loop containing nucleoside triphosphate hydrolases"/>
    <property type="match status" value="1"/>
</dbReference>
<dbReference type="GO" id="GO:0007188">
    <property type="term" value="P:adenylate cyclase-modulating G protein-coupled receptor signaling pathway"/>
    <property type="evidence" value="ECO:0007669"/>
    <property type="project" value="TreeGrafter"/>
</dbReference>
<evidence type="ECO:0000256" key="4">
    <source>
        <dbReference type="ARBA" id="ARBA00023224"/>
    </source>
</evidence>
<keyword evidence="3 5" id="KW-0342">GTP-binding</keyword>
<protein>
    <submittedName>
        <fullName evidence="7">G protein alpha i subunit</fullName>
    </submittedName>
</protein>
<feature type="binding site" evidence="5">
    <location>
        <position position="327"/>
    </location>
    <ligand>
        <name>GTP</name>
        <dbReference type="ChEBI" id="CHEBI:37565"/>
    </ligand>
</feature>
<reference evidence="7" key="1">
    <citation type="submission" date="2022-08" db="EMBL/GenBank/DDBJ databases">
        <title>Novel sulphate-reducing endosymbionts in the free-living metamonad Anaeramoeba.</title>
        <authorList>
            <person name="Jerlstrom-Hultqvist J."/>
            <person name="Cepicka I."/>
            <person name="Gallot-Lavallee L."/>
            <person name="Salas-Leiva D."/>
            <person name="Curtis B.A."/>
            <person name="Zahonova K."/>
            <person name="Pipaliya S."/>
            <person name="Dacks J."/>
            <person name="Roger A.J."/>
        </authorList>
    </citation>
    <scope>NUCLEOTIDE SEQUENCE</scope>
    <source>
        <strain evidence="7">Busselton2</strain>
    </source>
</reference>
<dbReference type="AlphaFoldDB" id="A0AAV7YVX1"/>
<keyword evidence="4" id="KW-0807">Transducer</keyword>
<dbReference type="PANTHER" id="PTHR10218:SF302">
    <property type="entry name" value="GUANINE NUCLEOTIDE-BINDING PROTEIN ALPHA-5 SUBUNIT"/>
    <property type="match status" value="1"/>
</dbReference>
<dbReference type="PROSITE" id="PS51882">
    <property type="entry name" value="G_ALPHA"/>
    <property type="match status" value="1"/>
</dbReference>
<dbReference type="Pfam" id="PF00503">
    <property type="entry name" value="G-alpha"/>
    <property type="match status" value="1"/>
</dbReference>
<dbReference type="GO" id="GO:0046872">
    <property type="term" value="F:metal ion binding"/>
    <property type="evidence" value="ECO:0007669"/>
    <property type="project" value="UniProtKB-KW"/>
</dbReference>
<organism evidence="7 8">
    <name type="scientific">Anaeramoeba flamelloides</name>
    <dbReference type="NCBI Taxonomy" id="1746091"/>
    <lineage>
        <taxon>Eukaryota</taxon>
        <taxon>Metamonada</taxon>
        <taxon>Anaeramoebidae</taxon>
        <taxon>Anaeramoeba</taxon>
    </lineage>
</organism>
<dbReference type="SUPFAM" id="SSF47895">
    <property type="entry name" value="Transducin (alpha subunit), insertion domain"/>
    <property type="match status" value="1"/>
</dbReference>
<proteinExistence type="predicted"/>
<dbReference type="FunFam" id="3.40.50.300:FF:000720">
    <property type="entry name" value="Guanine nucleotide-binding protein G(k) subunit alpha"/>
    <property type="match status" value="1"/>
</dbReference>
<sequence length="353" mass="42229">MGNNNQKKLKRKEMLKNKRIEKLLNEENIVDQTNKILLCGTGDSGKSTMIKQMRVLYCDGFPSEQVQLYKNAIQKSLRINMKMLIQNGKALGIHINDKVNRQLSEEYLENFETYKKSQVYCKKEIDTLKQLWQDHSIQTVWNNRCEIQVPENLDYYFNKIEKFCNPNFKPTNEDIVLFRIPTTGIVKINFHSQDTKWEIIDVGGQRSERRKWIHHFEDVNLVFFIVAINEFNKKLYEDETINRMNESITLCKNILNNKYFKKTDCSLVFTKTDLLKRSLEKTEFNMYYPKYNRENNFEQVSEYIQKFFIKTIKKKNKRQVSSHMICATEKEEVENIINLTIRKYLERKPVSVF</sequence>
<dbReference type="GO" id="GO:0005834">
    <property type="term" value="C:heterotrimeric G-protein complex"/>
    <property type="evidence" value="ECO:0007669"/>
    <property type="project" value="TreeGrafter"/>
</dbReference>
<dbReference type="PANTHER" id="PTHR10218">
    <property type="entry name" value="GTP-BINDING PROTEIN ALPHA SUBUNIT"/>
    <property type="match status" value="1"/>
</dbReference>
<keyword evidence="1 6" id="KW-0479">Metal-binding</keyword>
<dbReference type="GO" id="GO:0005525">
    <property type="term" value="F:GTP binding"/>
    <property type="evidence" value="ECO:0007669"/>
    <property type="project" value="UniProtKB-KW"/>
</dbReference>
<dbReference type="CDD" id="cd00066">
    <property type="entry name" value="G-alpha"/>
    <property type="match status" value="1"/>
</dbReference>
<feature type="binding site" evidence="6">
    <location>
        <position position="47"/>
    </location>
    <ligand>
        <name>Mg(2+)</name>
        <dbReference type="ChEBI" id="CHEBI:18420"/>
    </ligand>
</feature>
<evidence type="ECO:0000313" key="7">
    <source>
        <dbReference type="EMBL" id="KAJ3432070.1"/>
    </source>
</evidence>
<dbReference type="Gene3D" id="1.10.400.10">
    <property type="entry name" value="GI Alpha 1, domain 2-like"/>
    <property type="match status" value="1"/>
</dbReference>
<name>A0AAV7YVX1_9EUKA</name>
<dbReference type="InterPro" id="IPR011025">
    <property type="entry name" value="GproteinA_insert"/>
</dbReference>
<keyword evidence="2 5" id="KW-0547">Nucleotide-binding</keyword>
<dbReference type="EMBL" id="JANTQA010000047">
    <property type="protein sequence ID" value="KAJ3432070.1"/>
    <property type="molecule type" value="Genomic_DNA"/>
</dbReference>
<dbReference type="SMART" id="SM00275">
    <property type="entry name" value="G_alpha"/>
    <property type="match status" value="1"/>
</dbReference>
<dbReference type="PRINTS" id="PR00318">
    <property type="entry name" value="GPROTEINA"/>
</dbReference>
<evidence type="ECO:0000256" key="5">
    <source>
        <dbReference type="PIRSR" id="PIRSR601019-1"/>
    </source>
</evidence>
<dbReference type="GO" id="GO:0031683">
    <property type="term" value="F:G-protein beta/gamma-subunit complex binding"/>
    <property type="evidence" value="ECO:0007669"/>
    <property type="project" value="InterPro"/>
</dbReference>
<evidence type="ECO:0000256" key="3">
    <source>
        <dbReference type="ARBA" id="ARBA00023134"/>
    </source>
</evidence>
<dbReference type="GO" id="GO:0005737">
    <property type="term" value="C:cytoplasm"/>
    <property type="evidence" value="ECO:0007669"/>
    <property type="project" value="TreeGrafter"/>
</dbReference>